<dbReference type="Proteomes" id="UP000509418">
    <property type="component" value="Chromosome"/>
</dbReference>
<dbReference type="RefSeq" id="WP_176576207.1">
    <property type="nucleotide sequence ID" value="NZ_CBDRGH010000027.1"/>
</dbReference>
<feature type="transmembrane region" description="Helical" evidence="6">
    <location>
        <begin position="79"/>
        <end position="101"/>
    </location>
</feature>
<evidence type="ECO:0000256" key="6">
    <source>
        <dbReference type="RuleBase" id="RU361157"/>
    </source>
</evidence>
<keyword evidence="5" id="KW-0046">Antibiotic resistance</keyword>
<comment type="subcellular location">
    <subcellularLocation>
        <location evidence="6">Cell membrane</location>
        <topology evidence="6">Multi-pass membrane protein</topology>
    </subcellularLocation>
    <subcellularLocation>
        <location evidence="1">Membrane</location>
        <topology evidence="1">Multi-pass membrane protein</topology>
    </subcellularLocation>
</comment>
<evidence type="ECO:0000256" key="3">
    <source>
        <dbReference type="ARBA" id="ARBA00022989"/>
    </source>
</evidence>
<dbReference type="PIRSF" id="PIRSF006648">
    <property type="entry name" value="DrrB"/>
    <property type="match status" value="1"/>
</dbReference>
<keyword evidence="6" id="KW-1003">Cell membrane</keyword>
<evidence type="ECO:0000256" key="2">
    <source>
        <dbReference type="ARBA" id="ARBA00022692"/>
    </source>
</evidence>
<dbReference type="InterPro" id="IPR000412">
    <property type="entry name" value="ABC_2_transport"/>
</dbReference>
<name>A0A7H8T958_STRCX</name>
<feature type="transmembrane region" description="Helical" evidence="6">
    <location>
        <begin position="38"/>
        <end position="59"/>
    </location>
</feature>
<organism evidence="8 9">
    <name type="scientific">Streptomyces chartreusis</name>
    <dbReference type="NCBI Taxonomy" id="1969"/>
    <lineage>
        <taxon>Bacteria</taxon>
        <taxon>Bacillati</taxon>
        <taxon>Actinomycetota</taxon>
        <taxon>Actinomycetes</taxon>
        <taxon>Kitasatosporales</taxon>
        <taxon>Streptomycetaceae</taxon>
        <taxon>Streptomyces</taxon>
    </lineage>
</organism>
<feature type="transmembrane region" description="Helical" evidence="6">
    <location>
        <begin position="246"/>
        <end position="264"/>
    </location>
</feature>
<evidence type="ECO:0000256" key="1">
    <source>
        <dbReference type="ARBA" id="ARBA00004141"/>
    </source>
</evidence>
<evidence type="ECO:0000313" key="8">
    <source>
        <dbReference type="EMBL" id="QKZ20026.1"/>
    </source>
</evidence>
<protein>
    <recommendedName>
        <fullName evidence="6">Transport permease protein</fullName>
    </recommendedName>
</protein>
<dbReference type="PANTHER" id="PTHR43229">
    <property type="entry name" value="NODULATION PROTEIN J"/>
    <property type="match status" value="1"/>
</dbReference>
<dbReference type="PANTHER" id="PTHR43229:SF2">
    <property type="entry name" value="NODULATION PROTEIN J"/>
    <property type="match status" value="1"/>
</dbReference>
<dbReference type="InterPro" id="IPR051784">
    <property type="entry name" value="Nod_factor_ABC_transporter"/>
</dbReference>
<evidence type="ECO:0000256" key="4">
    <source>
        <dbReference type="ARBA" id="ARBA00023136"/>
    </source>
</evidence>
<evidence type="ECO:0000313" key="9">
    <source>
        <dbReference type="Proteomes" id="UP000509418"/>
    </source>
</evidence>
<dbReference type="InterPro" id="IPR047817">
    <property type="entry name" value="ABC2_TM_bact-type"/>
</dbReference>
<feature type="transmembrane region" description="Helical" evidence="6">
    <location>
        <begin position="122"/>
        <end position="148"/>
    </location>
</feature>
<proteinExistence type="inferred from homology"/>
<keyword evidence="2 6" id="KW-0812">Transmembrane</keyword>
<keyword evidence="3 6" id="KW-1133">Transmembrane helix</keyword>
<dbReference type="GO" id="GO:0043190">
    <property type="term" value="C:ATP-binding cassette (ABC) transporter complex"/>
    <property type="evidence" value="ECO:0007669"/>
    <property type="project" value="InterPro"/>
</dbReference>
<dbReference type="AlphaFoldDB" id="A0A7H8T958"/>
<feature type="domain" description="ABC transmembrane type-2" evidence="7">
    <location>
        <begin position="40"/>
        <end position="271"/>
    </location>
</feature>
<dbReference type="GO" id="GO:0140359">
    <property type="term" value="F:ABC-type transporter activity"/>
    <property type="evidence" value="ECO:0007669"/>
    <property type="project" value="InterPro"/>
</dbReference>
<keyword evidence="6" id="KW-0813">Transport</keyword>
<evidence type="ECO:0000259" key="7">
    <source>
        <dbReference type="PROSITE" id="PS51012"/>
    </source>
</evidence>
<dbReference type="InterPro" id="IPR013525">
    <property type="entry name" value="ABC2_TM"/>
</dbReference>
<accession>A0A7H8T958</accession>
<evidence type="ECO:0000256" key="5">
    <source>
        <dbReference type="ARBA" id="ARBA00023251"/>
    </source>
</evidence>
<keyword evidence="9" id="KW-1185">Reference proteome</keyword>
<keyword evidence="4 6" id="KW-0472">Membrane</keyword>
<dbReference type="GO" id="GO:0046677">
    <property type="term" value="P:response to antibiotic"/>
    <property type="evidence" value="ECO:0007669"/>
    <property type="project" value="UniProtKB-KW"/>
</dbReference>
<sequence>MATTAAPAPASTPSANRSYALRDSMTMLRRSLKHMQRYPSLTVQIVTLPVLMLLLFVYVFGGAIGEGIGVGDRDAYINYLVPGIIVMAVTSGTITTAISVCTDMTEGIINRFRTMAISRSSVLTGHVLGNMVQVVAILALVTGVAYAIGFRPDASAVEWAAALGLLMLLAFGLSWLSAAMGLNSKTIEAASNAPMPLIYLPFLSSAFVTPDSMPTGLRWFAEYQPFSPINETLRGLLLGTGIGNNAWIALAWCAGLTLTGFLWSRATFRKGAER</sequence>
<comment type="similarity">
    <text evidence="6">Belongs to the ABC-2 integral membrane protein family.</text>
</comment>
<gene>
    <name evidence="8" type="ORF">HUT05_23305</name>
</gene>
<reference evidence="8 9" key="1">
    <citation type="submission" date="2020-06" db="EMBL/GenBank/DDBJ databases">
        <title>Genome mining for natural products.</title>
        <authorList>
            <person name="Zhang B."/>
            <person name="Shi J."/>
            <person name="Ge H."/>
        </authorList>
    </citation>
    <scope>NUCLEOTIDE SEQUENCE [LARGE SCALE GENOMIC DNA]</scope>
    <source>
        <strain evidence="8 9">NA02069</strain>
    </source>
</reference>
<feature type="transmembrane region" description="Helical" evidence="6">
    <location>
        <begin position="189"/>
        <end position="208"/>
    </location>
</feature>
<dbReference type="Pfam" id="PF01061">
    <property type="entry name" value="ABC2_membrane"/>
    <property type="match status" value="1"/>
</dbReference>
<dbReference type="PROSITE" id="PS51012">
    <property type="entry name" value="ABC_TM2"/>
    <property type="match status" value="1"/>
</dbReference>
<feature type="transmembrane region" description="Helical" evidence="6">
    <location>
        <begin position="160"/>
        <end position="182"/>
    </location>
</feature>
<dbReference type="EMBL" id="CP056041">
    <property type="protein sequence ID" value="QKZ20026.1"/>
    <property type="molecule type" value="Genomic_DNA"/>
</dbReference>